<dbReference type="InterPro" id="IPR041698">
    <property type="entry name" value="Methyltransf_25"/>
</dbReference>
<dbReference type="EMBL" id="LWHQ01000023">
    <property type="protein sequence ID" value="OAS24463.1"/>
    <property type="molecule type" value="Genomic_DNA"/>
</dbReference>
<dbReference type="InterPro" id="IPR029063">
    <property type="entry name" value="SAM-dependent_MTases_sf"/>
</dbReference>
<dbReference type="STRING" id="427683.A5481_13640"/>
<dbReference type="PANTHER" id="PTHR42912">
    <property type="entry name" value="METHYLTRANSFERASE"/>
    <property type="match status" value="1"/>
</dbReference>
<protein>
    <recommendedName>
        <fullName evidence="1">Methyltransferase domain-containing protein</fullName>
    </recommendedName>
</protein>
<accession>A0A179SCA7</accession>
<gene>
    <name evidence="2" type="ORF">A5481_13640</name>
</gene>
<proteinExistence type="predicted"/>
<comment type="caution">
    <text evidence="2">The sequence shown here is derived from an EMBL/GenBank/DDBJ whole genome shotgun (WGS) entry which is preliminary data.</text>
</comment>
<dbReference type="Gene3D" id="3.40.50.150">
    <property type="entry name" value="Vaccinia Virus protein VP39"/>
    <property type="match status" value="1"/>
</dbReference>
<dbReference type="RefSeq" id="WP_048432568.1">
    <property type="nucleotide sequence ID" value="NZ_LWHQ01000023.1"/>
</dbReference>
<organism evidence="2 3">
    <name type="scientific">Methylobacterium platani</name>
    <dbReference type="NCBI Taxonomy" id="427683"/>
    <lineage>
        <taxon>Bacteria</taxon>
        <taxon>Pseudomonadati</taxon>
        <taxon>Pseudomonadota</taxon>
        <taxon>Alphaproteobacteria</taxon>
        <taxon>Hyphomicrobiales</taxon>
        <taxon>Methylobacteriaceae</taxon>
        <taxon>Methylobacterium</taxon>
    </lineage>
</organism>
<feature type="domain" description="Methyltransferase" evidence="1">
    <location>
        <begin position="134"/>
        <end position="228"/>
    </location>
</feature>
<name>A0A179SCA7_9HYPH</name>
<dbReference type="AlphaFoldDB" id="A0A179SCA7"/>
<dbReference type="Pfam" id="PF13649">
    <property type="entry name" value="Methyltransf_25"/>
    <property type="match status" value="1"/>
</dbReference>
<dbReference type="PANTHER" id="PTHR42912:SF45">
    <property type="entry name" value="23S RRNA (GUANINE(745)-N(1))-METHYLTRANSFERASE"/>
    <property type="match status" value="1"/>
</dbReference>
<sequence>MTDPGILDLCDRGEISPQIALSRLLLAGEAVDAGALARLAAGRPASAPLAALARLAARHGDRLPALGRLARSGMWPAGADFAAATAALFDRLAVEAPEAAVAFYSLGDPDELAAATAELVGVLRAWSPGAAGRVLDVGCGIGRVATALAAGAGAVLGLDLSAGMIAEARRRAGHVVNLRFVQGDGRRLPAGDGTVDLVVAADSLPYLVDAGTVRPFVAEAARVLAPGGDLLVFNWSYRGDPGRDAAEARALAAEFGFAVLRAGERPFAIWDAHGFHLRRAP</sequence>
<reference evidence="2 3" key="1">
    <citation type="submission" date="2016-04" db="EMBL/GenBank/DDBJ databases">
        <authorList>
            <person name="Evans L.H."/>
            <person name="Alamgir A."/>
            <person name="Owens N."/>
            <person name="Weber N.D."/>
            <person name="Virtaneva K."/>
            <person name="Barbian K."/>
            <person name="Babar A."/>
            <person name="Rosenke K."/>
        </authorList>
    </citation>
    <scope>NUCLEOTIDE SEQUENCE [LARGE SCALE GENOMIC DNA]</scope>
    <source>
        <strain evidence="2 3">PMB02</strain>
    </source>
</reference>
<evidence type="ECO:0000313" key="2">
    <source>
        <dbReference type="EMBL" id="OAS24463.1"/>
    </source>
</evidence>
<dbReference type="InterPro" id="IPR050508">
    <property type="entry name" value="Methyltransf_Superfamily"/>
</dbReference>
<dbReference type="OrthoDB" id="1853779at2"/>
<evidence type="ECO:0000259" key="1">
    <source>
        <dbReference type="Pfam" id="PF13649"/>
    </source>
</evidence>
<dbReference type="SUPFAM" id="SSF53335">
    <property type="entry name" value="S-adenosyl-L-methionine-dependent methyltransferases"/>
    <property type="match status" value="1"/>
</dbReference>
<dbReference type="GO" id="GO:0008168">
    <property type="term" value="F:methyltransferase activity"/>
    <property type="evidence" value="ECO:0007669"/>
    <property type="project" value="TreeGrafter"/>
</dbReference>
<evidence type="ECO:0000313" key="3">
    <source>
        <dbReference type="Proteomes" id="UP000078316"/>
    </source>
</evidence>
<dbReference type="Proteomes" id="UP000078316">
    <property type="component" value="Unassembled WGS sequence"/>
</dbReference>
<dbReference type="CDD" id="cd02440">
    <property type="entry name" value="AdoMet_MTases"/>
    <property type="match status" value="1"/>
</dbReference>